<comment type="caution">
    <text evidence="9">The sequence shown here is derived from an EMBL/GenBank/DDBJ whole genome shotgun (WGS) entry which is preliminary data.</text>
</comment>
<evidence type="ECO:0000313" key="9">
    <source>
        <dbReference type="EMBL" id="KPJ53143.1"/>
    </source>
</evidence>
<evidence type="ECO:0000259" key="7">
    <source>
        <dbReference type="Pfam" id="PF00534"/>
    </source>
</evidence>
<name>A0A0S7WSK4_UNCT6</name>
<gene>
    <name evidence="9" type="ORF">AMJ39_05755</name>
</gene>
<dbReference type="Pfam" id="PF12038">
    <property type="entry name" value="QTMAN_N"/>
    <property type="match status" value="1"/>
</dbReference>
<keyword evidence="3" id="KW-0808">Transferase</keyword>
<dbReference type="EMBL" id="LIZS01000029">
    <property type="protein sequence ID" value="KPJ53143.1"/>
    <property type="molecule type" value="Genomic_DNA"/>
</dbReference>
<feature type="domain" description="tRNA-queuosine alpha-mannosyltransferase N-terminal" evidence="8">
    <location>
        <begin position="20"/>
        <end position="189"/>
    </location>
</feature>
<dbReference type="Proteomes" id="UP000052008">
    <property type="component" value="Unassembled WGS sequence"/>
</dbReference>
<feature type="domain" description="Glycosyl transferase family 1" evidence="7">
    <location>
        <begin position="201"/>
        <end position="321"/>
    </location>
</feature>
<dbReference type="PATRIC" id="fig|1703770.3.peg.757"/>
<organism evidence="9 10">
    <name type="scientific">candidate division TA06 bacterium DG_24</name>
    <dbReference type="NCBI Taxonomy" id="1703770"/>
    <lineage>
        <taxon>Bacteria</taxon>
        <taxon>Bacteria division TA06</taxon>
    </lineage>
</organism>
<dbReference type="GO" id="GO:0016438">
    <property type="term" value="F:tRNA-queuosine(34) beta-mannosyltransferase activity"/>
    <property type="evidence" value="ECO:0007669"/>
    <property type="project" value="UniProtKB-EC"/>
</dbReference>
<evidence type="ECO:0000256" key="2">
    <source>
        <dbReference type="ARBA" id="ARBA00022676"/>
    </source>
</evidence>
<dbReference type="Gene3D" id="3.40.50.2000">
    <property type="entry name" value="Glycogen Phosphorylase B"/>
    <property type="match status" value="1"/>
</dbReference>
<evidence type="ECO:0000256" key="3">
    <source>
        <dbReference type="ARBA" id="ARBA00022679"/>
    </source>
</evidence>
<evidence type="ECO:0000256" key="4">
    <source>
        <dbReference type="ARBA" id="ARBA00044517"/>
    </source>
</evidence>
<evidence type="ECO:0000256" key="5">
    <source>
        <dbReference type="ARBA" id="ARBA00044539"/>
    </source>
</evidence>
<dbReference type="InterPro" id="IPR001296">
    <property type="entry name" value="Glyco_trans_1"/>
</dbReference>
<evidence type="ECO:0000256" key="6">
    <source>
        <dbReference type="ARBA" id="ARBA00048439"/>
    </source>
</evidence>
<dbReference type="AlphaFoldDB" id="A0A0S7WSK4"/>
<sequence>MVNRDLSEQPPEPGCDSNAVLLLEPYYGGSHRMLIEGLREHIPLRFELLTLPPRKWKWRMRGAAMTFSDRLLRTTTCPTFDTVFCSSYLNLAEFLGLIGARIGRPRTIVYFHENQLTYPVRDENERDYHFGITNITTALAAHVVVFNSEYNRKSFLDTIPPFLGRMPDHQPEQVKERIEAKSLILPPPLDLAALDAVTPPAKTGPPVILWNHRWEYDKNPDEFFHVIAQIATQGYPFRLSVLGQSFSEVPRAFNAAQRDFSDRILRFGFEEDRTRYLEALREADIVVSTAHHEYFGIALLEATYAGCYPIVPDRLVYREIFPERLRYRTTAQLRDRLISAICSIENVRSNDHRRIAARFGWDRLRSQYADLFCPEA</sequence>
<accession>A0A0S7WSK4</accession>
<dbReference type="InterPro" id="IPR051862">
    <property type="entry name" value="GT-like_domain_containing_1"/>
</dbReference>
<dbReference type="Pfam" id="PF00534">
    <property type="entry name" value="Glycos_transf_1"/>
    <property type="match status" value="1"/>
</dbReference>
<evidence type="ECO:0000313" key="10">
    <source>
        <dbReference type="Proteomes" id="UP000052008"/>
    </source>
</evidence>
<comment type="similarity">
    <text evidence="1">Belongs to the glycosyltransferase group 1 family. Glycosyltransferase 4 subfamily.</text>
</comment>
<dbReference type="EC" id="2.4.1.110" evidence="4"/>
<evidence type="ECO:0000259" key="8">
    <source>
        <dbReference type="Pfam" id="PF12038"/>
    </source>
</evidence>
<reference evidence="9 10" key="1">
    <citation type="journal article" date="2015" name="Microbiome">
        <title>Genomic resolution of linkages in carbon, nitrogen, and sulfur cycling among widespread estuary sediment bacteria.</title>
        <authorList>
            <person name="Baker B.J."/>
            <person name="Lazar C.S."/>
            <person name="Teske A.P."/>
            <person name="Dick G.J."/>
        </authorList>
    </citation>
    <scope>NUCLEOTIDE SEQUENCE [LARGE SCALE GENOMIC DNA]</scope>
    <source>
        <strain evidence="9">DG_24</strain>
    </source>
</reference>
<keyword evidence="2" id="KW-0328">Glycosyltransferase</keyword>
<evidence type="ECO:0000256" key="1">
    <source>
        <dbReference type="ARBA" id="ARBA00009481"/>
    </source>
</evidence>
<proteinExistence type="inferred from homology"/>
<protein>
    <recommendedName>
        <fullName evidence="5">tRNA-queuosine alpha-mannosyltransferase</fullName>
        <ecNumber evidence="4">2.4.1.110</ecNumber>
    </recommendedName>
</protein>
<dbReference type="InterPro" id="IPR022701">
    <property type="entry name" value="QTMAN_N"/>
</dbReference>
<dbReference type="SUPFAM" id="SSF53756">
    <property type="entry name" value="UDP-Glycosyltransferase/glycogen phosphorylase"/>
    <property type="match status" value="1"/>
</dbReference>
<comment type="catalytic activity">
    <reaction evidence="6">
        <text>queuosine(34) in tRNA(Asp) + GDP-alpha-D-mannose = O-4''-alpha-D-mannosylqueuosine(34) in tRNA(Asp) + GDP + H(+)</text>
        <dbReference type="Rhea" id="RHEA:12885"/>
        <dbReference type="Rhea" id="RHEA-COMP:18572"/>
        <dbReference type="Rhea" id="RHEA-COMP:18581"/>
        <dbReference type="ChEBI" id="CHEBI:15378"/>
        <dbReference type="ChEBI" id="CHEBI:57527"/>
        <dbReference type="ChEBI" id="CHEBI:58189"/>
        <dbReference type="ChEBI" id="CHEBI:194431"/>
        <dbReference type="ChEBI" id="CHEBI:194442"/>
        <dbReference type="EC" id="2.4.1.110"/>
    </reaction>
    <physiologicalReaction direction="left-to-right" evidence="6">
        <dbReference type="Rhea" id="RHEA:12886"/>
    </physiologicalReaction>
</comment>
<dbReference type="STRING" id="1703770.AMJ39_05755"/>
<dbReference type="PANTHER" id="PTHR13615:SF3">
    <property type="entry name" value="GLYCOSYLTRANSFERASE-LIKE DOMAIN-CONTAINING PROTEIN 1"/>
    <property type="match status" value="1"/>
</dbReference>
<dbReference type="PANTHER" id="PTHR13615">
    <property type="entry name" value="GLYCOSYLTRANSFERASE-LIKE 1"/>
    <property type="match status" value="1"/>
</dbReference>